<dbReference type="STRING" id="147828.A0A4S2LQW8"/>
<dbReference type="EMBL" id="SJOL01007223">
    <property type="protein sequence ID" value="TGZ63338.1"/>
    <property type="molecule type" value="Genomic_DNA"/>
</dbReference>
<keyword evidence="1" id="KW-0812">Transmembrane</keyword>
<keyword evidence="1" id="KW-1133">Transmembrane helix</keyword>
<comment type="caution">
    <text evidence="2">The sequence shown here is derived from an EMBL/GenBank/DDBJ whole genome shotgun (WGS) entry which is preliminary data.</text>
</comment>
<name>A0A4S2LQW8_OPIFE</name>
<feature type="transmembrane region" description="Helical" evidence="1">
    <location>
        <begin position="71"/>
        <end position="89"/>
    </location>
</feature>
<dbReference type="Pfam" id="PF14770">
    <property type="entry name" value="TMEM18"/>
    <property type="match status" value="1"/>
</dbReference>
<feature type="transmembrane region" description="Helical" evidence="1">
    <location>
        <begin position="7"/>
        <end position="26"/>
    </location>
</feature>
<feature type="transmembrane region" description="Helical" evidence="1">
    <location>
        <begin position="109"/>
        <end position="136"/>
    </location>
</feature>
<dbReference type="InterPro" id="IPR026721">
    <property type="entry name" value="TMEM18"/>
</dbReference>
<dbReference type="Proteomes" id="UP000308267">
    <property type="component" value="Unassembled WGS sequence"/>
</dbReference>
<protein>
    <submittedName>
        <fullName evidence="2">Uncharacterized protein</fullName>
    </submittedName>
</protein>
<sequence length="161" mass="18592">MHFDYSLTFFTATMNFNFSLLGLHNASLLPMSMLDAVASIDWLKEPYVLLLFTLHMLIFLSIIIKRNQLNFLIPILFVLLFICSCASWINELAATYSSYIVSDQYFDSYGLFISLIWSFPALLNCFVITALLLCHVTELLVQKKRLQWGVEKKPGVHKKKQ</sequence>
<feature type="transmembrane region" description="Helical" evidence="1">
    <location>
        <begin position="46"/>
        <end position="64"/>
    </location>
</feature>
<evidence type="ECO:0000313" key="2">
    <source>
        <dbReference type="EMBL" id="TGZ63338.1"/>
    </source>
</evidence>
<organism evidence="2 3">
    <name type="scientific">Opisthorchis felineus</name>
    <dbReference type="NCBI Taxonomy" id="147828"/>
    <lineage>
        <taxon>Eukaryota</taxon>
        <taxon>Metazoa</taxon>
        <taxon>Spiralia</taxon>
        <taxon>Lophotrochozoa</taxon>
        <taxon>Platyhelminthes</taxon>
        <taxon>Trematoda</taxon>
        <taxon>Digenea</taxon>
        <taxon>Opisthorchiida</taxon>
        <taxon>Opisthorchiata</taxon>
        <taxon>Opisthorchiidae</taxon>
        <taxon>Opisthorchis</taxon>
    </lineage>
</organism>
<evidence type="ECO:0000256" key="1">
    <source>
        <dbReference type="SAM" id="Phobius"/>
    </source>
</evidence>
<evidence type="ECO:0000313" key="3">
    <source>
        <dbReference type="Proteomes" id="UP000308267"/>
    </source>
</evidence>
<proteinExistence type="predicted"/>
<reference evidence="2 3" key="1">
    <citation type="journal article" date="2019" name="BMC Genomics">
        <title>New insights from Opisthorchis felineus genome: update on genomics of the epidemiologically important liver flukes.</title>
        <authorList>
            <person name="Ershov N.I."/>
            <person name="Mordvinov V.A."/>
            <person name="Prokhortchouk E.B."/>
            <person name="Pakharukova M.Y."/>
            <person name="Gunbin K.V."/>
            <person name="Ustyantsev K."/>
            <person name="Genaev M.A."/>
            <person name="Blinov A.G."/>
            <person name="Mazur A."/>
            <person name="Boulygina E."/>
            <person name="Tsygankova S."/>
            <person name="Khrameeva E."/>
            <person name="Chekanov N."/>
            <person name="Fan G."/>
            <person name="Xiao A."/>
            <person name="Zhang H."/>
            <person name="Xu X."/>
            <person name="Yang H."/>
            <person name="Solovyev V."/>
            <person name="Lee S.M."/>
            <person name="Liu X."/>
            <person name="Afonnikov D.A."/>
            <person name="Skryabin K.G."/>
        </authorList>
    </citation>
    <scope>NUCLEOTIDE SEQUENCE [LARGE SCALE GENOMIC DNA]</scope>
    <source>
        <strain evidence="2">AK-0245</strain>
        <tissue evidence="2">Whole organism</tissue>
    </source>
</reference>
<accession>A0A4S2LQW8</accession>
<gene>
    <name evidence="2" type="ORF">CRM22_006974</name>
</gene>
<dbReference type="AlphaFoldDB" id="A0A4S2LQW8"/>
<keyword evidence="1" id="KW-0472">Membrane</keyword>
<dbReference type="OrthoDB" id="411535at2759"/>
<keyword evidence="3" id="KW-1185">Reference proteome</keyword>